<name>A0ABP9C1T6_9PSEU</name>
<evidence type="ECO:0000313" key="2">
    <source>
        <dbReference type="Proteomes" id="UP001500928"/>
    </source>
</evidence>
<dbReference type="Pfam" id="PF13563">
    <property type="entry name" value="2_5_RNA_ligase2"/>
    <property type="match status" value="1"/>
</dbReference>
<keyword evidence="1" id="KW-0436">Ligase</keyword>
<dbReference type="InterPro" id="IPR009097">
    <property type="entry name" value="Cyclic_Pdiesterase"/>
</dbReference>
<accession>A0ABP9C1T6</accession>
<dbReference type="RefSeq" id="WP_345420550.1">
    <property type="nucleotide sequence ID" value="NZ_BAABHO010000043.1"/>
</dbReference>
<evidence type="ECO:0000313" key="1">
    <source>
        <dbReference type="EMBL" id="GAA4802578.1"/>
    </source>
</evidence>
<keyword evidence="2" id="KW-1185">Reference proteome</keyword>
<comment type="caution">
    <text evidence="1">The sequence shown here is derived from an EMBL/GenBank/DDBJ whole genome shotgun (WGS) entry which is preliminary data.</text>
</comment>
<organism evidence="1 2">
    <name type="scientific">Actinomycetospora chlora</name>
    <dbReference type="NCBI Taxonomy" id="663608"/>
    <lineage>
        <taxon>Bacteria</taxon>
        <taxon>Bacillati</taxon>
        <taxon>Actinomycetota</taxon>
        <taxon>Actinomycetes</taxon>
        <taxon>Pseudonocardiales</taxon>
        <taxon>Pseudonocardiaceae</taxon>
        <taxon>Actinomycetospora</taxon>
    </lineage>
</organism>
<dbReference type="Proteomes" id="UP001500928">
    <property type="component" value="Unassembled WGS sequence"/>
</dbReference>
<dbReference type="GO" id="GO:0016874">
    <property type="term" value="F:ligase activity"/>
    <property type="evidence" value="ECO:0007669"/>
    <property type="project" value="UniProtKB-KW"/>
</dbReference>
<dbReference type="SUPFAM" id="SSF55144">
    <property type="entry name" value="LigT-like"/>
    <property type="match status" value="1"/>
</dbReference>
<dbReference type="Gene3D" id="3.90.1140.10">
    <property type="entry name" value="Cyclic phosphodiesterase"/>
    <property type="match status" value="1"/>
</dbReference>
<protein>
    <submittedName>
        <fullName evidence="1">2'-5' RNA ligase family protein</fullName>
    </submittedName>
</protein>
<gene>
    <name evidence="1" type="ORF">GCM10023200_44690</name>
</gene>
<proteinExistence type="predicted"/>
<reference evidence="2" key="1">
    <citation type="journal article" date="2019" name="Int. J. Syst. Evol. Microbiol.">
        <title>The Global Catalogue of Microorganisms (GCM) 10K type strain sequencing project: providing services to taxonomists for standard genome sequencing and annotation.</title>
        <authorList>
            <consortium name="The Broad Institute Genomics Platform"/>
            <consortium name="The Broad Institute Genome Sequencing Center for Infectious Disease"/>
            <person name="Wu L."/>
            <person name="Ma J."/>
        </authorList>
    </citation>
    <scope>NUCLEOTIDE SEQUENCE [LARGE SCALE GENOMIC DNA]</scope>
    <source>
        <strain evidence="2">JCM 17979</strain>
    </source>
</reference>
<sequence length="167" mass="18251">MTDPLIVTALLDADSQAELDDRRRRWFPAGRRVVGAHLTLFHALPGERLAEVRDVLDDVTDRAPIPATVQPPVPLGRGVAHPLDAPGLGAVHDRIARAFTGDLTRQDQQRLRAHVTVQNKVDPQTARATLAELAAEHVPWTATITGLGLWHYRGGPWDAAGEFAFRG</sequence>
<dbReference type="EMBL" id="BAABHO010000043">
    <property type="protein sequence ID" value="GAA4802578.1"/>
    <property type="molecule type" value="Genomic_DNA"/>
</dbReference>